<sequence length="285" mass="30919">MERGCMLLLMMVLIMDIGRAEGQLVEDFSSLPRPNVEALVKKAVSTKFNQTFTTIPATLPLFFHDCFVTGCDASTMVSSPNGDAEKDAPDNLSLAGDGFDAVVKAKQEVEGETIYLISIPARDVVVLAEDPSFNVELGRRDGLVSKASLVKGILPEPGFNLSQLNAIFAVDPNKAINMDPVTPQTFDNVYFQNLVNGKGFFTSDEVLFTDPASQPTVNDFANSSSDFNGAFATAIRKHGRVRVKTSGQGSIGTDCTIIIHENSNNYCLRLQVTCFEALLSLKKHV</sequence>
<keyword evidence="2" id="KW-1185">Reference proteome</keyword>
<name>A0ACC4D338_POPAL</name>
<organism evidence="1 2">
    <name type="scientific">Populus alba</name>
    <name type="common">White poplar</name>
    <dbReference type="NCBI Taxonomy" id="43335"/>
    <lineage>
        <taxon>Eukaryota</taxon>
        <taxon>Viridiplantae</taxon>
        <taxon>Streptophyta</taxon>
        <taxon>Embryophyta</taxon>
        <taxon>Tracheophyta</taxon>
        <taxon>Spermatophyta</taxon>
        <taxon>Magnoliopsida</taxon>
        <taxon>eudicotyledons</taxon>
        <taxon>Gunneridae</taxon>
        <taxon>Pentapetalae</taxon>
        <taxon>rosids</taxon>
        <taxon>fabids</taxon>
        <taxon>Malpighiales</taxon>
        <taxon>Salicaceae</taxon>
        <taxon>Saliceae</taxon>
        <taxon>Populus</taxon>
    </lineage>
</organism>
<proteinExistence type="predicted"/>
<evidence type="ECO:0000313" key="1">
    <source>
        <dbReference type="EMBL" id="KAL3611870.1"/>
    </source>
</evidence>
<reference evidence="1 2" key="1">
    <citation type="journal article" date="2024" name="Plant Biotechnol. J.">
        <title>Genome and CRISPR/Cas9 system of a widespread forest tree (Populus alba) in the world.</title>
        <authorList>
            <person name="Liu Y.J."/>
            <person name="Jiang P.F."/>
            <person name="Han X.M."/>
            <person name="Li X.Y."/>
            <person name="Wang H.M."/>
            <person name="Wang Y.J."/>
            <person name="Wang X.X."/>
            <person name="Zeng Q.Y."/>
        </authorList>
    </citation>
    <scope>NUCLEOTIDE SEQUENCE [LARGE SCALE GENOMIC DNA]</scope>
    <source>
        <strain evidence="2">cv. PAL-ZL1</strain>
    </source>
</reference>
<protein>
    <submittedName>
        <fullName evidence="1">Uncharacterized protein</fullName>
    </submittedName>
</protein>
<accession>A0ACC4D338</accession>
<comment type="caution">
    <text evidence="1">The sequence shown here is derived from an EMBL/GenBank/DDBJ whole genome shotgun (WGS) entry which is preliminary data.</text>
</comment>
<evidence type="ECO:0000313" key="2">
    <source>
        <dbReference type="Proteomes" id="UP000309997"/>
    </source>
</evidence>
<dbReference type="Proteomes" id="UP000309997">
    <property type="component" value="Unassembled WGS sequence"/>
</dbReference>
<gene>
    <name evidence="1" type="ORF">D5086_002890</name>
</gene>
<dbReference type="EMBL" id="RCHU02000001">
    <property type="protein sequence ID" value="KAL3611870.1"/>
    <property type="molecule type" value="Genomic_DNA"/>
</dbReference>